<dbReference type="RefSeq" id="WP_035594116.1">
    <property type="nucleotide sequence ID" value="NZ_JOKD01000012.1"/>
</dbReference>
<comment type="caution">
    <text evidence="1">The sequence shown here is derived from an EMBL/GenBank/DDBJ whole genome shotgun (WGS) entry which is preliminary data.</text>
</comment>
<dbReference type="Proteomes" id="UP000029721">
    <property type="component" value="Unassembled WGS sequence"/>
</dbReference>
<protein>
    <recommendedName>
        <fullName evidence="3">DUF1415 domain-containing protein</fullName>
    </recommendedName>
</protein>
<evidence type="ECO:0000313" key="2">
    <source>
        <dbReference type="Proteomes" id="UP000029721"/>
    </source>
</evidence>
<proteinExistence type="predicted"/>
<dbReference type="InterPro" id="IPR009858">
    <property type="entry name" value="DUF1415"/>
</dbReference>
<dbReference type="EMBL" id="JOKD01000012">
    <property type="protein sequence ID" value="KGE78737.1"/>
    <property type="molecule type" value="Genomic_DNA"/>
</dbReference>
<reference evidence="1 2" key="1">
    <citation type="submission" date="2014-06" db="EMBL/GenBank/DDBJ databases">
        <title>Draft genome sequence of an extremely salt tolerant bacteria Halomonas salina/CIFRI 1.</title>
        <authorList>
            <person name="Behera B.D."/>
            <person name="Meena D.K."/>
            <person name="Das P."/>
            <person name="Maharana J."/>
            <person name="Paria P."/>
            <person name="Sharma A.P."/>
            <person name="Shamsudheen K.V."/>
            <person name="Rijit J."/>
            <person name="Dixit V."/>
            <person name="Verma A."/>
            <person name="Scaria V."/>
            <person name="Sivasubbu S."/>
        </authorList>
    </citation>
    <scope>NUCLEOTIDE SEQUENCE [LARGE SCALE GENOMIC DNA]</scope>
    <source>
        <strain evidence="1 2">CIFRI 1</strain>
    </source>
</reference>
<gene>
    <name evidence="1" type="ORF">FP66_01620</name>
</gene>
<dbReference type="Pfam" id="PF07209">
    <property type="entry name" value="DUF1415"/>
    <property type="match status" value="1"/>
</dbReference>
<accession>A0ABR4WVH2</accession>
<organism evidence="1 2">
    <name type="scientific">Halomonas salina</name>
    <dbReference type="NCBI Taxonomy" id="42565"/>
    <lineage>
        <taxon>Bacteria</taxon>
        <taxon>Pseudomonadati</taxon>
        <taxon>Pseudomonadota</taxon>
        <taxon>Gammaproteobacteria</taxon>
        <taxon>Oceanospirillales</taxon>
        <taxon>Halomonadaceae</taxon>
        <taxon>Halomonas</taxon>
    </lineage>
</organism>
<evidence type="ECO:0000313" key="1">
    <source>
        <dbReference type="EMBL" id="KGE78737.1"/>
    </source>
</evidence>
<sequence length="187" mass="20570">MTASVPSPLEATRAWVETFVVGLEVCPFAGREVTRDSIRYVEVDATDPAAALMKLMEECWHLDEHAETETTLMVLSEGLADFDDYLDALGMAEALLEEQGYEGIYQIASFHPDYEFEGEAGDSPRNFTNRSPWPMWHLIREAGLERALAHYPDPEAIPERNAALMEAKGHDALAASLAALRGASGQG</sequence>
<evidence type="ECO:0008006" key="3">
    <source>
        <dbReference type="Google" id="ProtNLM"/>
    </source>
</evidence>
<name>A0ABR4WVH2_9GAMM</name>
<keyword evidence="2" id="KW-1185">Reference proteome</keyword>